<dbReference type="GO" id="GO:0051087">
    <property type="term" value="F:protein-folding chaperone binding"/>
    <property type="evidence" value="ECO:0007669"/>
    <property type="project" value="InterPro"/>
</dbReference>
<feature type="coiled-coil region" evidence="6">
    <location>
        <begin position="11"/>
        <end position="52"/>
    </location>
</feature>
<dbReference type="GO" id="GO:0006457">
    <property type="term" value="P:protein folding"/>
    <property type="evidence" value="ECO:0007669"/>
    <property type="project" value="InterPro"/>
</dbReference>
<dbReference type="SUPFAM" id="SSF51064">
    <property type="entry name" value="Head domain of nucleotide exchange factor GrpE"/>
    <property type="match status" value="1"/>
</dbReference>
<evidence type="ECO:0000313" key="8">
    <source>
        <dbReference type="EMBL" id="OGF57244.1"/>
    </source>
</evidence>
<dbReference type="PRINTS" id="PR00773">
    <property type="entry name" value="GRPEPROTEIN"/>
</dbReference>
<keyword evidence="3 4" id="KW-0346">Stress response</keyword>
<keyword evidence="6" id="KW-0175">Coiled coil</keyword>
<comment type="function">
    <text evidence="3 4">Participates actively in the response to hyperosmotic and heat shock by preventing the aggregation of stress-denatured proteins, in association with DnaK and GrpE. It is the nucleotide exchange factor for DnaK and may function as a thermosensor. Unfolded proteins bind initially to DnaJ; upon interaction with the DnaJ-bound protein, DnaK hydrolyzes its bound ATP, resulting in the formation of a stable complex. GrpE releases ADP from DnaK; ATP binding to DnaK triggers the release of the substrate protein, thus completing the reaction cycle. Several rounds of ATP-dependent interactions between DnaJ, DnaK and GrpE are required for fully efficient folding.</text>
</comment>
<proteinExistence type="inferred from homology"/>
<dbReference type="InterPro" id="IPR009012">
    <property type="entry name" value="GrpE_head"/>
</dbReference>
<dbReference type="SUPFAM" id="SSF58014">
    <property type="entry name" value="Coiled-coil domain of nucleotide exchange factor GrpE"/>
    <property type="match status" value="1"/>
</dbReference>
<organism evidence="8 9">
    <name type="scientific">Fraserbacteria sp. (strain RBG_16_55_9)</name>
    <dbReference type="NCBI Taxonomy" id="1817864"/>
    <lineage>
        <taxon>Bacteria</taxon>
        <taxon>Candidatus Fraseribacteriota</taxon>
    </lineage>
</organism>
<evidence type="ECO:0000256" key="2">
    <source>
        <dbReference type="ARBA" id="ARBA00023186"/>
    </source>
</evidence>
<dbReference type="GO" id="GO:0051082">
    <property type="term" value="F:unfolded protein binding"/>
    <property type="evidence" value="ECO:0007669"/>
    <property type="project" value="TreeGrafter"/>
</dbReference>
<comment type="similarity">
    <text evidence="1 3 5">Belongs to the GrpE family.</text>
</comment>
<dbReference type="PANTHER" id="PTHR21237:SF23">
    <property type="entry name" value="GRPE PROTEIN HOMOLOG, MITOCHONDRIAL"/>
    <property type="match status" value="1"/>
</dbReference>
<comment type="subunit">
    <text evidence="3">Homodimer.</text>
</comment>
<dbReference type="HAMAP" id="MF_01151">
    <property type="entry name" value="GrpE"/>
    <property type="match status" value="1"/>
</dbReference>
<protein>
    <recommendedName>
        <fullName evidence="3 4">Protein GrpE</fullName>
    </recommendedName>
    <alternativeName>
        <fullName evidence="3">HSP-70 cofactor</fullName>
    </alternativeName>
</protein>
<evidence type="ECO:0000256" key="5">
    <source>
        <dbReference type="RuleBase" id="RU004478"/>
    </source>
</evidence>
<dbReference type="Pfam" id="PF01025">
    <property type="entry name" value="GrpE"/>
    <property type="match status" value="1"/>
</dbReference>
<sequence length="178" mass="20761">MNERESKEVQAPTVEEQLKAYIDRLQRLQADFENYKKRVAREQEEYASWIENRLLLKLLPLYDSCERAIRSYDHNSDKDSFVEGMKRVFAQFNDFLKSHDVQAIAALGQPFDPSLHEALLLVETDEKPSVVLDEFERGYRRGDRLLRPSRVKVSRRRQGAMEDSPLTEAKEQIEGGNS</sequence>
<dbReference type="Gene3D" id="2.30.22.10">
    <property type="entry name" value="Head domain of nucleotide exchange factor GrpE"/>
    <property type="match status" value="1"/>
</dbReference>
<dbReference type="AlphaFoldDB" id="A0A1F5V1E0"/>
<dbReference type="InterPro" id="IPR000740">
    <property type="entry name" value="GrpE"/>
</dbReference>
<gene>
    <name evidence="3" type="primary">grpE</name>
    <name evidence="8" type="ORF">A2Z21_06550</name>
</gene>
<keyword evidence="2 3" id="KW-0143">Chaperone</keyword>
<evidence type="ECO:0000256" key="6">
    <source>
        <dbReference type="SAM" id="Coils"/>
    </source>
</evidence>
<dbReference type="CDD" id="cd00446">
    <property type="entry name" value="GrpE"/>
    <property type="match status" value="1"/>
</dbReference>
<dbReference type="PANTHER" id="PTHR21237">
    <property type="entry name" value="GRPE PROTEIN"/>
    <property type="match status" value="1"/>
</dbReference>
<reference evidence="8 9" key="1">
    <citation type="journal article" date="2016" name="Nat. Commun.">
        <title>Thousands of microbial genomes shed light on interconnected biogeochemical processes in an aquifer system.</title>
        <authorList>
            <person name="Anantharaman K."/>
            <person name="Brown C.T."/>
            <person name="Hug L.A."/>
            <person name="Sharon I."/>
            <person name="Castelle C.J."/>
            <person name="Probst A.J."/>
            <person name="Thomas B.C."/>
            <person name="Singh A."/>
            <person name="Wilkins M.J."/>
            <person name="Karaoz U."/>
            <person name="Brodie E.L."/>
            <person name="Williams K.H."/>
            <person name="Hubbard S.S."/>
            <person name="Banfield J.F."/>
        </authorList>
    </citation>
    <scope>NUCLEOTIDE SEQUENCE [LARGE SCALE GENOMIC DNA]</scope>
    <source>
        <strain evidence="9">RBG_16_55_9</strain>
    </source>
</reference>
<evidence type="ECO:0000256" key="7">
    <source>
        <dbReference type="SAM" id="MobiDB-lite"/>
    </source>
</evidence>
<accession>A0A1F5V1E0</accession>
<dbReference type="InterPro" id="IPR013805">
    <property type="entry name" value="GrpE_CC"/>
</dbReference>
<dbReference type="Gene3D" id="3.90.20.20">
    <property type="match status" value="1"/>
</dbReference>
<dbReference type="STRING" id="1817864.A2Z21_06550"/>
<name>A0A1F5V1E0_FRAXR</name>
<evidence type="ECO:0000256" key="3">
    <source>
        <dbReference type="HAMAP-Rule" id="MF_01151"/>
    </source>
</evidence>
<feature type="compositionally biased region" description="Basic and acidic residues" evidence="7">
    <location>
        <begin position="168"/>
        <end position="178"/>
    </location>
</feature>
<evidence type="ECO:0000256" key="1">
    <source>
        <dbReference type="ARBA" id="ARBA00009054"/>
    </source>
</evidence>
<feature type="region of interest" description="Disordered" evidence="7">
    <location>
        <begin position="151"/>
        <end position="178"/>
    </location>
</feature>
<dbReference type="EMBL" id="MFGX01000015">
    <property type="protein sequence ID" value="OGF57244.1"/>
    <property type="molecule type" value="Genomic_DNA"/>
</dbReference>
<dbReference type="GO" id="GO:0000774">
    <property type="term" value="F:adenyl-nucleotide exchange factor activity"/>
    <property type="evidence" value="ECO:0007669"/>
    <property type="project" value="InterPro"/>
</dbReference>
<evidence type="ECO:0000256" key="4">
    <source>
        <dbReference type="RuleBase" id="RU000639"/>
    </source>
</evidence>
<comment type="caution">
    <text evidence="8">The sequence shown here is derived from an EMBL/GenBank/DDBJ whole genome shotgun (WGS) entry which is preliminary data.</text>
</comment>
<dbReference type="GO" id="GO:0042803">
    <property type="term" value="F:protein homodimerization activity"/>
    <property type="evidence" value="ECO:0007669"/>
    <property type="project" value="InterPro"/>
</dbReference>
<evidence type="ECO:0000313" key="9">
    <source>
        <dbReference type="Proteomes" id="UP000179157"/>
    </source>
</evidence>
<dbReference type="PROSITE" id="PS01071">
    <property type="entry name" value="GRPE"/>
    <property type="match status" value="1"/>
</dbReference>
<keyword evidence="3" id="KW-0963">Cytoplasm</keyword>
<comment type="subcellular location">
    <subcellularLocation>
        <location evidence="3">Cytoplasm</location>
    </subcellularLocation>
</comment>
<dbReference type="GO" id="GO:0005737">
    <property type="term" value="C:cytoplasm"/>
    <property type="evidence" value="ECO:0007669"/>
    <property type="project" value="UniProtKB-SubCell"/>
</dbReference>
<dbReference type="Proteomes" id="UP000179157">
    <property type="component" value="Unassembled WGS sequence"/>
</dbReference>